<dbReference type="Gene3D" id="3.40.109.10">
    <property type="entry name" value="NADH Oxidase"/>
    <property type="match status" value="1"/>
</dbReference>
<feature type="domain" description="Nitroreductase" evidence="3">
    <location>
        <begin position="16"/>
        <end position="189"/>
    </location>
</feature>
<dbReference type="Pfam" id="PF00881">
    <property type="entry name" value="Nitroreductase"/>
    <property type="match status" value="1"/>
</dbReference>
<dbReference type="OrthoDB" id="9802510at2"/>
<proteinExistence type="inferred from homology"/>
<dbReference type="InterPro" id="IPR029479">
    <property type="entry name" value="Nitroreductase"/>
</dbReference>
<evidence type="ECO:0000256" key="2">
    <source>
        <dbReference type="ARBA" id="ARBA00023002"/>
    </source>
</evidence>
<evidence type="ECO:0000259" key="3">
    <source>
        <dbReference type="Pfam" id="PF00881"/>
    </source>
</evidence>
<name>A0A4D7B7G2_9HYPH</name>
<dbReference type="EMBL" id="CP039690">
    <property type="protein sequence ID" value="QCI66288.1"/>
    <property type="molecule type" value="Genomic_DNA"/>
</dbReference>
<accession>A0A4D7B7G2</accession>
<dbReference type="PANTHER" id="PTHR43673:SF10">
    <property type="entry name" value="NADH DEHYDROGENASE_NAD(P)H NITROREDUCTASE XCC3605-RELATED"/>
    <property type="match status" value="1"/>
</dbReference>
<evidence type="ECO:0000256" key="1">
    <source>
        <dbReference type="ARBA" id="ARBA00007118"/>
    </source>
</evidence>
<keyword evidence="2" id="KW-0560">Oxidoreductase</keyword>
<dbReference type="RefSeq" id="WP_136961732.1">
    <property type="nucleotide sequence ID" value="NZ_CP039690.1"/>
</dbReference>
<evidence type="ECO:0000313" key="5">
    <source>
        <dbReference type="Proteomes" id="UP000298781"/>
    </source>
</evidence>
<dbReference type="AlphaFoldDB" id="A0A4D7B7G2"/>
<reference evidence="4 5" key="1">
    <citation type="submission" date="2019-04" db="EMBL/GenBank/DDBJ databases">
        <title>Phreatobacter aquaticus sp. nov.</title>
        <authorList>
            <person name="Choi A."/>
        </authorList>
    </citation>
    <scope>NUCLEOTIDE SEQUENCE [LARGE SCALE GENOMIC DNA]</scope>
    <source>
        <strain evidence="4 5">KCTC 52518</strain>
    </source>
</reference>
<dbReference type="Proteomes" id="UP000298781">
    <property type="component" value="Chromosome"/>
</dbReference>
<gene>
    <name evidence="4" type="ORF">E8M01_19950</name>
</gene>
<protein>
    <recommendedName>
        <fullName evidence="3">Nitroreductase domain-containing protein</fullName>
    </recommendedName>
</protein>
<dbReference type="SUPFAM" id="SSF55469">
    <property type="entry name" value="FMN-dependent nitroreductase-like"/>
    <property type="match status" value="1"/>
</dbReference>
<comment type="similarity">
    <text evidence="1">Belongs to the nitroreductase family.</text>
</comment>
<organism evidence="4 5">
    <name type="scientific">Phreatobacter stygius</name>
    <dbReference type="NCBI Taxonomy" id="1940610"/>
    <lineage>
        <taxon>Bacteria</taxon>
        <taxon>Pseudomonadati</taxon>
        <taxon>Pseudomonadota</taxon>
        <taxon>Alphaproteobacteria</taxon>
        <taxon>Hyphomicrobiales</taxon>
        <taxon>Phreatobacteraceae</taxon>
        <taxon>Phreatobacter</taxon>
    </lineage>
</organism>
<keyword evidence="5" id="KW-1185">Reference proteome</keyword>
<sequence length="271" mass="30476">MESATDRYTDLIDVMRRRRSVRRFEPGQTVDRAVLLKIAEAGRWAPTGANSQCFDIVVVDDPKVRDAVLDVFIDQSNRLIDHVKGFPAVKKTYLANTVAIVIVLADERWKQAFPQATTAAWEREYHENNERILIASIGAAVQNIQLAVTAVGLTSAWLSGGGEDTTNEDLRRVLGFPEGLRAVGTIPIGVPEKDLASRYRRPLDQVVHWNGYDPEKFRPQAMLDYYVQEVRQFAMYRGEEDAGHWEDADKRLGPWKEAFTGPRPNPGGKIG</sequence>
<dbReference type="GO" id="GO:0016491">
    <property type="term" value="F:oxidoreductase activity"/>
    <property type="evidence" value="ECO:0007669"/>
    <property type="project" value="UniProtKB-KW"/>
</dbReference>
<dbReference type="PANTHER" id="PTHR43673">
    <property type="entry name" value="NAD(P)H NITROREDUCTASE YDGI-RELATED"/>
    <property type="match status" value="1"/>
</dbReference>
<dbReference type="KEGG" id="pstg:E8M01_19950"/>
<evidence type="ECO:0000313" key="4">
    <source>
        <dbReference type="EMBL" id="QCI66288.1"/>
    </source>
</evidence>
<dbReference type="InterPro" id="IPR000415">
    <property type="entry name" value="Nitroreductase-like"/>
</dbReference>